<accession>A0A1X6PCK5</accession>
<dbReference type="Proteomes" id="UP000218209">
    <property type="component" value="Unassembled WGS sequence"/>
</dbReference>
<dbReference type="EMBL" id="KV918809">
    <property type="protein sequence ID" value="OSX78597.1"/>
    <property type="molecule type" value="Genomic_DNA"/>
</dbReference>
<evidence type="ECO:0000313" key="2">
    <source>
        <dbReference type="EMBL" id="OSX78597.1"/>
    </source>
</evidence>
<evidence type="ECO:0000256" key="1">
    <source>
        <dbReference type="SAM" id="MobiDB-lite"/>
    </source>
</evidence>
<name>A0A1X6PCK5_PORUM</name>
<dbReference type="AlphaFoldDB" id="A0A1X6PCK5"/>
<gene>
    <name evidence="2" type="ORF">BU14_0105s0015</name>
</gene>
<evidence type="ECO:0000313" key="3">
    <source>
        <dbReference type="Proteomes" id="UP000218209"/>
    </source>
</evidence>
<proteinExistence type="predicted"/>
<reference evidence="2 3" key="1">
    <citation type="submission" date="2017-03" db="EMBL/GenBank/DDBJ databases">
        <title>WGS assembly of Porphyra umbilicalis.</title>
        <authorList>
            <person name="Brawley S.H."/>
            <person name="Blouin N.A."/>
            <person name="Ficko-Blean E."/>
            <person name="Wheeler G.L."/>
            <person name="Lohr M."/>
            <person name="Goodson H.V."/>
            <person name="Jenkins J.W."/>
            <person name="Blaby-Haas C.E."/>
            <person name="Helliwell K.E."/>
            <person name="Chan C."/>
            <person name="Marriage T."/>
            <person name="Bhattacharya D."/>
            <person name="Klein A.S."/>
            <person name="Badis Y."/>
            <person name="Brodie J."/>
            <person name="Cao Y."/>
            <person name="Collen J."/>
            <person name="Dittami S.M."/>
            <person name="Gachon C.M."/>
            <person name="Green B.R."/>
            <person name="Karpowicz S."/>
            <person name="Kim J.W."/>
            <person name="Kudahl U."/>
            <person name="Lin S."/>
            <person name="Michel G."/>
            <person name="Mittag M."/>
            <person name="Olson B.J."/>
            <person name="Pangilinan J."/>
            <person name="Peng Y."/>
            <person name="Qiu H."/>
            <person name="Shu S."/>
            <person name="Singer J.T."/>
            <person name="Smith A.G."/>
            <person name="Sprecher B.N."/>
            <person name="Wagner V."/>
            <person name="Wang W."/>
            <person name="Wang Z.-Y."/>
            <person name="Yan J."/>
            <person name="Yarish C."/>
            <person name="Zoeuner-Riek S."/>
            <person name="Zhuang Y."/>
            <person name="Zou Y."/>
            <person name="Lindquist E.A."/>
            <person name="Grimwood J."/>
            <person name="Barry K."/>
            <person name="Rokhsar D.S."/>
            <person name="Schmutz J."/>
            <person name="Stiller J.W."/>
            <person name="Grossman A.R."/>
            <person name="Prochnik S.E."/>
        </authorList>
    </citation>
    <scope>NUCLEOTIDE SEQUENCE [LARGE SCALE GENOMIC DNA]</scope>
    <source>
        <strain evidence="2">4086291</strain>
    </source>
</reference>
<feature type="region of interest" description="Disordered" evidence="1">
    <location>
        <begin position="70"/>
        <end position="104"/>
    </location>
</feature>
<sequence>MYERAAKLFNEHPRRPFETDGRTMKDTFCNMLRKFNKQDNVTASWGGVSQTQTKALLRAGETVRRSAMNRRLARHGGTEVPDEASSPLEPSPRPAAARRRRWEDAKDEKDEAVFELLERSARERHAAQERHCAAEEKRLELDELRLQHEQRVQEQLPRQRATEEAARVQAAASAAANAAADRAERAKMLDLMSALARRLG</sequence>
<keyword evidence="3" id="KW-1185">Reference proteome</keyword>
<organism evidence="2 3">
    <name type="scientific">Porphyra umbilicalis</name>
    <name type="common">Purple laver</name>
    <name type="synonym">Red alga</name>
    <dbReference type="NCBI Taxonomy" id="2786"/>
    <lineage>
        <taxon>Eukaryota</taxon>
        <taxon>Rhodophyta</taxon>
        <taxon>Bangiophyceae</taxon>
        <taxon>Bangiales</taxon>
        <taxon>Bangiaceae</taxon>
        <taxon>Porphyra</taxon>
    </lineage>
</organism>
<protein>
    <submittedName>
        <fullName evidence="2">Uncharacterized protein</fullName>
    </submittedName>
</protein>